<dbReference type="EMBL" id="IACK01093892">
    <property type="protein sequence ID" value="LAA83513.1"/>
    <property type="molecule type" value="Transcribed_RNA"/>
</dbReference>
<reference evidence="1" key="2">
    <citation type="submission" date="2017-11" db="EMBL/GenBank/DDBJ databases">
        <title>Coralsnake Venomics: Analyses of Venom Gland Transcriptomes and Proteomes of Six Brazilian Taxa.</title>
        <authorList>
            <person name="Aird S.D."/>
            <person name="Jorge da Silva N."/>
            <person name="Qiu L."/>
            <person name="Villar-Briones A."/>
            <person name="Aparecida-Saddi V."/>
            <person name="Campos-Telles M.P."/>
            <person name="Grau M."/>
            <person name="Mikheyev A.S."/>
        </authorList>
    </citation>
    <scope>NUCLEOTIDE SEQUENCE</scope>
    <source>
        <tissue evidence="1">Venom_gland</tissue>
    </source>
</reference>
<name>A0A2D4IH31_MICLE</name>
<evidence type="ECO:0000313" key="1">
    <source>
        <dbReference type="EMBL" id="LAA83513.1"/>
    </source>
</evidence>
<organism evidence="1">
    <name type="scientific">Micrurus lemniscatus lemniscatus</name>
    <dbReference type="NCBI Taxonomy" id="129467"/>
    <lineage>
        <taxon>Eukaryota</taxon>
        <taxon>Metazoa</taxon>
        <taxon>Chordata</taxon>
        <taxon>Craniata</taxon>
        <taxon>Vertebrata</taxon>
        <taxon>Euteleostomi</taxon>
        <taxon>Lepidosauria</taxon>
        <taxon>Squamata</taxon>
        <taxon>Bifurcata</taxon>
        <taxon>Unidentata</taxon>
        <taxon>Episquamata</taxon>
        <taxon>Toxicofera</taxon>
        <taxon>Serpentes</taxon>
        <taxon>Colubroidea</taxon>
        <taxon>Elapidae</taxon>
        <taxon>Elapinae</taxon>
        <taxon>Micrurus</taxon>
    </lineage>
</organism>
<sequence>MFQKQRKWAYLNYCGQEVKAEKKIKRWQITFPLQSLLVTVNASLMVSKLWPTRLRYWPLHATLLSIIALRARFFILGNWHEGLVGEFWELKFIHLQVAS</sequence>
<proteinExistence type="predicted"/>
<dbReference type="AlphaFoldDB" id="A0A2D4IH31"/>
<protein>
    <submittedName>
        <fullName evidence="1">Uncharacterized protein</fullName>
    </submittedName>
</protein>
<accession>A0A2D4IH31</accession>
<reference evidence="1" key="1">
    <citation type="submission" date="2017-07" db="EMBL/GenBank/DDBJ databases">
        <authorList>
            <person name="Mikheyev A."/>
            <person name="Grau M."/>
        </authorList>
    </citation>
    <scope>NUCLEOTIDE SEQUENCE</scope>
    <source>
        <tissue evidence="1">Venom_gland</tissue>
    </source>
</reference>